<evidence type="ECO:0000256" key="1">
    <source>
        <dbReference type="ARBA" id="ARBA00023186"/>
    </source>
</evidence>
<evidence type="ECO:0000313" key="3">
    <source>
        <dbReference type="Proteomes" id="UP000295788"/>
    </source>
</evidence>
<gene>
    <name evidence="2" type="ORF">EDD72_101126</name>
</gene>
<dbReference type="InterPro" id="IPR050289">
    <property type="entry name" value="TorD/DmsD_chaperones"/>
</dbReference>
<evidence type="ECO:0000313" key="2">
    <source>
        <dbReference type="EMBL" id="TCS84462.1"/>
    </source>
</evidence>
<name>A0A4R3KLI2_9BACI</name>
<keyword evidence="3" id="KW-1185">Reference proteome</keyword>
<accession>A0A4R3KLI2</accession>
<dbReference type="InterPro" id="IPR036411">
    <property type="entry name" value="TorD-like_sf"/>
</dbReference>
<organism evidence="2 3">
    <name type="scientific">Tepidibacillus fermentans</name>
    <dbReference type="NCBI Taxonomy" id="1281767"/>
    <lineage>
        <taxon>Bacteria</taxon>
        <taxon>Bacillati</taxon>
        <taxon>Bacillota</taxon>
        <taxon>Bacilli</taxon>
        <taxon>Bacillales</taxon>
        <taxon>Bacillaceae</taxon>
        <taxon>Tepidibacillus</taxon>
    </lineage>
</organism>
<protein>
    <submittedName>
        <fullName evidence="2">TorA maturation chaperone TorD</fullName>
    </submittedName>
</protein>
<dbReference type="PANTHER" id="PTHR34227">
    <property type="entry name" value="CHAPERONE PROTEIN YCDY"/>
    <property type="match status" value="1"/>
</dbReference>
<dbReference type="EMBL" id="SMAB01000001">
    <property type="protein sequence ID" value="TCS84462.1"/>
    <property type="molecule type" value="Genomic_DNA"/>
</dbReference>
<proteinExistence type="predicted"/>
<dbReference type="AlphaFoldDB" id="A0A4R3KLI2"/>
<dbReference type="InterPro" id="IPR020945">
    <property type="entry name" value="DMSO/NO3_reduct_chaperone"/>
</dbReference>
<dbReference type="OrthoDB" id="1808217at2"/>
<reference evidence="2 3" key="1">
    <citation type="submission" date="2019-03" db="EMBL/GenBank/DDBJ databases">
        <title>Genomic Encyclopedia of Type Strains, Phase IV (KMG-IV): sequencing the most valuable type-strain genomes for metagenomic binning, comparative biology and taxonomic classification.</title>
        <authorList>
            <person name="Goeker M."/>
        </authorList>
    </citation>
    <scope>NUCLEOTIDE SEQUENCE [LARGE SCALE GENOMIC DNA]</scope>
    <source>
        <strain evidence="2 3">DSM 23802</strain>
    </source>
</reference>
<dbReference type="Proteomes" id="UP000295788">
    <property type="component" value="Unassembled WGS sequence"/>
</dbReference>
<sequence>MSEIGLEQKEVVEEIYLILAEFFKFPTEEFYQEVVQGLIDQRLEELTGFMGYPKPNVFFKNRFTSFQEMKQLYVRCFMGVVQPYAPPVESVYKVWTKDPTASLPNATSKGYYYGDSALHLRHLYQQFQLEIPEEYTSMPDHLTLLLEFLTFLVQNGTIRQVYQLIVDHFDWLDDFRTELTKVENSQFYLDVTDVLIAIISYERQSLANINQIEDSV</sequence>
<dbReference type="Gene3D" id="1.10.3480.10">
    <property type="entry name" value="TorD-like"/>
    <property type="match status" value="1"/>
</dbReference>
<keyword evidence="1" id="KW-0143">Chaperone</keyword>
<dbReference type="Pfam" id="PF02613">
    <property type="entry name" value="Nitrate_red_del"/>
    <property type="match status" value="1"/>
</dbReference>
<dbReference type="SUPFAM" id="SSF89155">
    <property type="entry name" value="TorD-like"/>
    <property type="match status" value="1"/>
</dbReference>
<comment type="caution">
    <text evidence="2">The sequence shown here is derived from an EMBL/GenBank/DDBJ whole genome shotgun (WGS) entry which is preliminary data.</text>
</comment>
<dbReference type="PANTHER" id="PTHR34227:SF1">
    <property type="entry name" value="DIMETHYL SULFOXIDE REDUCTASE CHAPERONE-RELATED"/>
    <property type="match status" value="1"/>
</dbReference>
<dbReference type="RefSeq" id="WP_132766701.1">
    <property type="nucleotide sequence ID" value="NZ_SMAB01000001.1"/>
</dbReference>